<dbReference type="EnsemblMetazoa" id="AFAF004456-RA">
    <property type="protein sequence ID" value="AFAF004456-PA"/>
    <property type="gene ID" value="AFAF004456"/>
</dbReference>
<reference evidence="1" key="2">
    <citation type="submission" date="2020-05" db="UniProtKB">
        <authorList>
            <consortium name="EnsemblMetazoa"/>
        </authorList>
    </citation>
    <scope>IDENTIFICATION</scope>
    <source>
        <strain evidence="1">FAR1</strain>
    </source>
</reference>
<evidence type="ECO:0000313" key="1">
    <source>
        <dbReference type="EnsemblMetazoa" id="AFAF004456-PA"/>
    </source>
</evidence>
<dbReference type="AlphaFoldDB" id="A0A182Q794"/>
<accession>A0A182Q794</accession>
<organism evidence="1 2">
    <name type="scientific">Anopheles farauti</name>
    <dbReference type="NCBI Taxonomy" id="69004"/>
    <lineage>
        <taxon>Eukaryota</taxon>
        <taxon>Metazoa</taxon>
        <taxon>Ecdysozoa</taxon>
        <taxon>Arthropoda</taxon>
        <taxon>Hexapoda</taxon>
        <taxon>Insecta</taxon>
        <taxon>Pterygota</taxon>
        <taxon>Neoptera</taxon>
        <taxon>Endopterygota</taxon>
        <taxon>Diptera</taxon>
        <taxon>Nematocera</taxon>
        <taxon>Culicoidea</taxon>
        <taxon>Culicidae</taxon>
        <taxon>Anophelinae</taxon>
        <taxon>Anopheles</taxon>
    </lineage>
</organism>
<protein>
    <submittedName>
        <fullName evidence="1">Uncharacterized protein</fullName>
    </submittedName>
</protein>
<name>A0A182Q794_9DIPT</name>
<reference evidence="2" key="1">
    <citation type="submission" date="2014-01" db="EMBL/GenBank/DDBJ databases">
        <title>The Genome Sequence of Anopheles farauti FAR1 (V2).</title>
        <authorList>
            <consortium name="The Broad Institute Genomics Platform"/>
            <person name="Neafsey D.E."/>
            <person name="Besansky N."/>
            <person name="Howell P."/>
            <person name="Walton C."/>
            <person name="Young S.K."/>
            <person name="Zeng Q."/>
            <person name="Gargeya S."/>
            <person name="Fitzgerald M."/>
            <person name="Haas B."/>
            <person name="Abouelleil A."/>
            <person name="Allen A.W."/>
            <person name="Alvarado L."/>
            <person name="Arachchi H.M."/>
            <person name="Berlin A.M."/>
            <person name="Chapman S.B."/>
            <person name="Gainer-Dewar J."/>
            <person name="Goldberg J."/>
            <person name="Griggs A."/>
            <person name="Gujja S."/>
            <person name="Hansen M."/>
            <person name="Howarth C."/>
            <person name="Imamovic A."/>
            <person name="Ireland A."/>
            <person name="Larimer J."/>
            <person name="McCowan C."/>
            <person name="Murphy C."/>
            <person name="Pearson M."/>
            <person name="Poon T.W."/>
            <person name="Priest M."/>
            <person name="Roberts A."/>
            <person name="Saif S."/>
            <person name="Shea T."/>
            <person name="Sisk P."/>
            <person name="Sykes S."/>
            <person name="Wortman J."/>
            <person name="Nusbaum C."/>
            <person name="Birren B."/>
        </authorList>
    </citation>
    <scope>NUCLEOTIDE SEQUENCE [LARGE SCALE GENOMIC DNA]</scope>
    <source>
        <strain evidence="2">FAR1</strain>
    </source>
</reference>
<proteinExistence type="predicted"/>
<keyword evidence="2" id="KW-1185">Reference proteome</keyword>
<dbReference type="Proteomes" id="UP000075886">
    <property type="component" value="Unassembled WGS sequence"/>
</dbReference>
<dbReference type="VEuPathDB" id="VectorBase:AFAF004456"/>
<dbReference type="EMBL" id="AXCN02001074">
    <property type="status" value="NOT_ANNOTATED_CDS"/>
    <property type="molecule type" value="Genomic_DNA"/>
</dbReference>
<evidence type="ECO:0000313" key="2">
    <source>
        <dbReference type="Proteomes" id="UP000075886"/>
    </source>
</evidence>
<sequence length="289" mass="32355">MVASIGIGRCSLALEQEPTDRTETTARRKTNTCHIEDTARLRTATVRVEVGVSQRLIESKQTRIRVDCLRVVSIIGTEDVSLSGREQRTSRIQSNDRVQLSILVFAGVRRYVRSQAVPDQINVVTGCTGRGHDRVNHTRNDLTDGTDPIARRNVVDRLRTCAPVHVHDVELADANVVILDGPVQTGVLALQESVDEEARRVRRIEVAVRHRTLVVPGDDLRVDRIATRVQPENDVRFGVKERLDVGITLRHLVRVGADQMHTPGCVRNQHPWLRLQRSRTGNGNEAEHA</sequence>